<protein>
    <submittedName>
        <fullName evidence="1">Uncharacterized protein</fullName>
    </submittedName>
</protein>
<gene>
    <name evidence="1" type="ORF">AG1IA_05741</name>
</gene>
<evidence type="ECO:0000313" key="1">
    <source>
        <dbReference type="EMBL" id="ELU40222.1"/>
    </source>
</evidence>
<name>L8WTW7_THACA</name>
<sequence length="64" mass="7058">MAMTDARFSMINVLPSCGMLMATRTRALPSHQSQGLRSVQPRIQVNLDRACVDEPSTIRSARAL</sequence>
<dbReference type="Proteomes" id="UP000011668">
    <property type="component" value="Unassembled WGS sequence"/>
</dbReference>
<comment type="caution">
    <text evidence="1">The sequence shown here is derived from an EMBL/GenBank/DDBJ whole genome shotgun (WGS) entry which is preliminary data.</text>
</comment>
<evidence type="ECO:0000313" key="2">
    <source>
        <dbReference type="Proteomes" id="UP000011668"/>
    </source>
</evidence>
<dbReference type="EMBL" id="AFRT01001482">
    <property type="protein sequence ID" value="ELU40222.1"/>
    <property type="molecule type" value="Genomic_DNA"/>
</dbReference>
<organism evidence="1 2">
    <name type="scientific">Thanatephorus cucumeris (strain AG1-IA)</name>
    <name type="common">Rice sheath blight fungus</name>
    <name type="synonym">Rhizoctonia solani</name>
    <dbReference type="NCBI Taxonomy" id="983506"/>
    <lineage>
        <taxon>Eukaryota</taxon>
        <taxon>Fungi</taxon>
        <taxon>Dikarya</taxon>
        <taxon>Basidiomycota</taxon>
        <taxon>Agaricomycotina</taxon>
        <taxon>Agaricomycetes</taxon>
        <taxon>Cantharellales</taxon>
        <taxon>Ceratobasidiaceae</taxon>
        <taxon>Rhizoctonia</taxon>
        <taxon>Rhizoctonia solani AG-1</taxon>
    </lineage>
</organism>
<proteinExistence type="predicted"/>
<dbReference type="HOGENOM" id="CLU_2869203_0_0_1"/>
<keyword evidence="2" id="KW-1185">Reference proteome</keyword>
<dbReference type="AlphaFoldDB" id="L8WTW7"/>
<accession>L8WTW7</accession>
<reference evidence="1 2" key="1">
    <citation type="journal article" date="2013" name="Nat. Commun.">
        <title>The evolution and pathogenic mechanisms of the rice sheath blight pathogen.</title>
        <authorList>
            <person name="Zheng A."/>
            <person name="Lin R."/>
            <person name="Xu L."/>
            <person name="Qin P."/>
            <person name="Tang C."/>
            <person name="Ai P."/>
            <person name="Zhang D."/>
            <person name="Liu Y."/>
            <person name="Sun Z."/>
            <person name="Feng H."/>
            <person name="Wang Y."/>
            <person name="Chen Y."/>
            <person name="Liang X."/>
            <person name="Fu R."/>
            <person name="Li Q."/>
            <person name="Zhang J."/>
            <person name="Yu X."/>
            <person name="Xie Z."/>
            <person name="Ding L."/>
            <person name="Guan P."/>
            <person name="Tang J."/>
            <person name="Liang Y."/>
            <person name="Wang S."/>
            <person name="Deng Q."/>
            <person name="Li S."/>
            <person name="Zhu J."/>
            <person name="Wang L."/>
            <person name="Liu H."/>
            <person name="Li P."/>
        </authorList>
    </citation>
    <scope>NUCLEOTIDE SEQUENCE [LARGE SCALE GENOMIC DNA]</scope>
    <source>
        <strain evidence="2">AG-1 IA</strain>
    </source>
</reference>